<proteinExistence type="predicted"/>
<accession>A0A2S8FTT8</accession>
<organism evidence="2 3">
    <name type="scientific">Blastopirellula marina</name>
    <dbReference type="NCBI Taxonomy" id="124"/>
    <lineage>
        <taxon>Bacteria</taxon>
        <taxon>Pseudomonadati</taxon>
        <taxon>Planctomycetota</taxon>
        <taxon>Planctomycetia</taxon>
        <taxon>Pirellulales</taxon>
        <taxon>Pirellulaceae</taxon>
        <taxon>Blastopirellula</taxon>
    </lineage>
</organism>
<gene>
    <name evidence="2" type="ORF">C5Y98_13075</name>
</gene>
<evidence type="ECO:0000259" key="1">
    <source>
        <dbReference type="PROSITE" id="PS50011"/>
    </source>
</evidence>
<dbReference type="Proteomes" id="UP000239388">
    <property type="component" value="Unassembled WGS sequence"/>
</dbReference>
<keyword evidence="2" id="KW-0418">Kinase</keyword>
<dbReference type="PROSITE" id="PS50011">
    <property type="entry name" value="PROTEIN_KINASE_DOM"/>
    <property type="match status" value="1"/>
</dbReference>
<dbReference type="GO" id="GO:0004674">
    <property type="term" value="F:protein serine/threonine kinase activity"/>
    <property type="evidence" value="ECO:0007669"/>
    <property type="project" value="UniProtKB-KW"/>
</dbReference>
<dbReference type="PROSITE" id="PS00109">
    <property type="entry name" value="PROTEIN_KINASE_TYR"/>
    <property type="match status" value="1"/>
</dbReference>
<reference evidence="2 3" key="1">
    <citation type="submission" date="2018-02" db="EMBL/GenBank/DDBJ databases">
        <title>Comparative genomes isolates from brazilian mangrove.</title>
        <authorList>
            <person name="Araujo J.E."/>
            <person name="Taketani R.G."/>
            <person name="Silva M.C.P."/>
            <person name="Loureco M.V."/>
            <person name="Andreote F.D."/>
        </authorList>
    </citation>
    <scope>NUCLEOTIDE SEQUENCE [LARGE SCALE GENOMIC DNA]</scope>
    <source>
        <strain evidence="2 3">NAP PRIS-MGV</strain>
    </source>
</reference>
<dbReference type="GO" id="GO:0005524">
    <property type="term" value="F:ATP binding"/>
    <property type="evidence" value="ECO:0007669"/>
    <property type="project" value="InterPro"/>
</dbReference>
<evidence type="ECO:0000313" key="2">
    <source>
        <dbReference type="EMBL" id="PQO35573.1"/>
    </source>
</evidence>
<dbReference type="Gene3D" id="3.30.200.20">
    <property type="entry name" value="Phosphorylase Kinase, domain 1"/>
    <property type="match status" value="1"/>
</dbReference>
<dbReference type="CDD" id="cd14014">
    <property type="entry name" value="STKc_PknB_like"/>
    <property type="match status" value="1"/>
</dbReference>
<dbReference type="SUPFAM" id="SSF56112">
    <property type="entry name" value="Protein kinase-like (PK-like)"/>
    <property type="match status" value="1"/>
</dbReference>
<dbReference type="InterPro" id="IPR053235">
    <property type="entry name" value="Ser_Thr_kinase"/>
</dbReference>
<dbReference type="InterPro" id="IPR011009">
    <property type="entry name" value="Kinase-like_dom_sf"/>
</dbReference>
<protein>
    <submittedName>
        <fullName evidence="2">Serine/threonine protein kinase</fullName>
    </submittedName>
</protein>
<dbReference type="Gene3D" id="1.10.510.10">
    <property type="entry name" value="Transferase(Phosphotransferase) domain 1"/>
    <property type="match status" value="1"/>
</dbReference>
<sequence>MKLLDKLAALFKSNRLDIPARFERIRESITGTMSEFMVVREHTTGRIYGLKILDKEKQEFFDSRFQGLKRPCEGEIACSMKHPNIAEAYEHGLLTNGQQYVLMEMVDGRGLQAMCNDHDPHLEGEQLNLLRQMSEALIYVHDQGYIHRDICSRNFIVSRDGKTVKLIDFGLTLPAKPEFMTAGNRTGTPNYMSPEIVRRRPTDQRSDIFAFGVTAYRLCCYEFPWPAATGTGKDALQHDTTPPRDITSVRPFIDPRLAKAIHSCLKVDPRERPQTMRDFLTMISGIQEIDTR</sequence>
<dbReference type="GO" id="GO:0005737">
    <property type="term" value="C:cytoplasm"/>
    <property type="evidence" value="ECO:0007669"/>
    <property type="project" value="TreeGrafter"/>
</dbReference>
<dbReference type="InterPro" id="IPR000719">
    <property type="entry name" value="Prot_kinase_dom"/>
</dbReference>
<dbReference type="Pfam" id="PF00069">
    <property type="entry name" value="Pkinase"/>
    <property type="match status" value="1"/>
</dbReference>
<dbReference type="AlphaFoldDB" id="A0A2S8FTT8"/>
<dbReference type="OrthoDB" id="6111975at2"/>
<dbReference type="EMBL" id="PUIB01000014">
    <property type="protein sequence ID" value="PQO35573.1"/>
    <property type="molecule type" value="Genomic_DNA"/>
</dbReference>
<evidence type="ECO:0000313" key="3">
    <source>
        <dbReference type="Proteomes" id="UP000239388"/>
    </source>
</evidence>
<keyword evidence="2" id="KW-0808">Transferase</keyword>
<dbReference type="InterPro" id="IPR008266">
    <property type="entry name" value="Tyr_kinase_AS"/>
</dbReference>
<name>A0A2S8FTT8_9BACT</name>
<feature type="domain" description="Protein kinase" evidence="1">
    <location>
        <begin position="22"/>
        <end position="283"/>
    </location>
</feature>
<comment type="caution">
    <text evidence="2">The sequence shown here is derived from an EMBL/GenBank/DDBJ whole genome shotgun (WGS) entry which is preliminary data.</text>
</comment>
<dbReference type="RefSeq" id="WP_105354688.1">
    <property type="nucleotide sequence ID" value="NZ_PUIB01000014.1"/>
</dbReference>
<dbReference type="PANTHER" id="PTHR24361">
    <property type="entry name" value="MITOGEN-ACTIVATED KINASE KINASE KINASE"/>
    <property type="match status" value="1"/>
</dbReference>
<keyword evidence="2" id="KW-0723">Serine/threonine-protein kinase</keyword>